<sequence>MPLQTRKTIVARDADSSEALDHMPVTRQHYMEEIAVRQKIEAELEEKNRILADYDTKLKDAEAALATVRKKWKQAATDLDKMKSSQQRGYHMTDSELKDTVSRLRYNISRFAIQYFGGRLPKDANIDKIVRALNGWRQLSKFLGNRDITISYIGSDRRRPYIVQALIWDTVYWAVFGEALWAGEKKMSVAFKDLSEQLQQSEKTQGSDSDIEICRRFCVWRAETAAMVIETINSSRTNQEKSKEFFLDGIESVCKHICKHLEPLTKATKGLREEVFDILQEAAKLDEAMKRQAVRLEWIIPEPQGPFDSDTMTLASGETWDADMDGVCLTTSPGLVRQGKSTGDDFGTETRLLSTEVSWYPSPVKVRRNRTV</sequence>
<keyword evidence="1" id="KW-0175">Coiled coil</keyword>
<comment type="caution">
    <text evidence="2">The sequence shown here is derived from an EMBL/GenBank/DDBJ whole genome shotgun (WGS) entry which is preliminary data.</text>
</comment>
<organism evidence="2 3">
    <name type="scientific">Colletotrichum kahawae</name>
    <name type="common">Coffee berry disease fungus</name>
    <dbReference type="NCBI Taxonomy" id="34407"/>
    <lineage>
        <taxon>Eukaryota</taxon>
        <taxon>Fungi</taxon>
        <taxon>Dikarya</taxon>
        <taxon>Ascomycota</taxon>
        <taxon>Pezizomycotina</taxon>
        <taxon>Sordariomycetes</taxon>
        <taxon>Hypocreomycetidae</taxon>
        <taxon>Glomerellales</taxon>
        <taxon>Glomerellaceae</taxon>
        <taxon>Colletotrichum</taxon>
        <taxon>Colletotrichum gloeosporioides species complex</taxon>
    </lineage>
</organism>
<accession>A0AAD9YBE5</accession>
<proteinExistence type="predicted"/>
<name>A0AAD9YBE5_COLKA</name>
<reference evidence="2" key="1">
    <citation type="submission" date="2023-02" db="EMBL/GenBank/DDBJ databases">
        <title>Colletotrichum kahawae CIFC_Que2 genome sequencing and assembly.</title>
        <authorList>
            <person name="Baroncelli R."/>
        </authorList>
    </citation>
    <scope>NUCLEOTIDE SEQUENCE</scope>
    <source>
        <strain evidence="2">CIFC_Que2</strain>
    </source>
</reference>
<evidence type="ECO:0000256" key="1">
    <source>
        <dbReference type="SAM" id="Coils"/>
    </source>
</evidence>
<evidence type="ECO:0000313" key="3">
    <source>
        <dbReference type="Proteomes" id="UP001281614"/>
    </source>
</evidence>
<gene>
    <name evidence="2" type="ORF">CKAH01_06336</name>
</gene>
<protein>
    <submittedName>
        <fullName evidence="2">Uncharacterized protein</fullName>
    </submittedName>
</protein>
<keyword evidence="3" id="KW-1185">Reference proteome</keyword>
<dbReference type="AlphaFoldDB" id="A0AAD9YBE5"/>
<evidence type="ECO:0000313" key="2">
    <source>
        <dbReference type="EMBL" id="KAK2752050.1"/>
    </source>
</evidence>
<dbReference type="EMBL" id="VYYT01000256">
    <property type="protein sequence ID" value="KAK2752050.1"/>
    <property type="molecule type" value="Genomic_DNA"/>
</dbReference>
<dbReference type="Proteomes" id="UP001281614">
    <property type="component" value="Unassembled WGS sequence"/>
</dbReference>
<feature type="coiled-coil region" evidence="1">
    <location>
        <begin position="37"/>
        <end position="71"/>
    </location>
</feature>